<organism evidence="2 3">
    <name type="scientific">Streptomyces noursei</name>
    <name type="common">Streptomyces albulus</name>
    <dbReference type="NCBI Taxonomy" id="1971"/>
    <lineage>
        <taxon>Bacteria</taxon>
        <taxon>Bacillati</taxon>
        <taxon>Actinomycetota</taxon>
        <taxon>Actinomycetes</taxon>
        <taxon>Kitasatosporales</taxon>
        <taxon>Streptomycetaceae</taxon>
        <taxon>Streptomyces</taxon>
    </lineage>
</organism>
<accession>A0A059WKM3</accession>
<dbReference type="EMBL" id="BHXC01000001">
    <property type="protein sequence ID" value="GCB87606.1"/>
    <property type="molecule type" value="Genomic_DNA"/>
</dbReference>
<dbReference type="eggNOG" id="COG1541">
    <property type="taxonomic scope" value="Bacteria"/>
</dbReference>
<comment type="caution">
    <text evidence="2">The sequence shown here is derived from an EMBL/GenBank/DDBJ whole genome shotgun (WGS) entry which is preliminary data.</text>
</comment>
<dbReference type="AlphaFoldDB" id="A0A059WKM3"/>
<dbReference type="InterPro" id="IPR000873">
    <property type="entry name" value="AMP-dep_synth/lig_dom"/>
</dbReference>
<dbReference type="Gene3D" id="3.40.50.12780">
    <property type="entry name" value="N-terminal domain of ligase-like"/>
    <property type="match status" value="1"/>
</dbReference>
<gene>
    <name evidence="2" type="ORF">SALB_00257</name>
</gene>
<sequence length="366" mass="40345">MKTADALAVLDAPLDADVDPDELVQAAMEWHFSPRTGTPFWLDRLDRLDFDPRTDVRTTADLRLFPQTIDDLRHTPVEDLLPKGYDGAADVIGVFESGGTTGSPKRVVYLADWMEREMAQAMRAMDERGYPRGVNWLSMGPSGPHDYAELTGQHARRRGGVRFAVDFDPRWVRRCLREGRDEEAERYLDHVLAQTADVLASQRIGAVQAPPPLLGRLARDERLVQLVRDQVQVITWCGTSMDRDTRDLLTDEVFPGIPMYGLYGSTVALGAAFERKGTDDGDSAFDSPSANVTYEVVDPDGGEPVAVGETGQVVMHHLSKSALLPNNRERDVARRVAAPADRPGHSVADVRPVEAFTGVPVIVGAY</sequence>
<dbReference type="RefSeq" id="WP_016576132.1">
    <property type="nucleotide sequence ID" value="NZ_BHXC01000001.1"/>
</dbReference>
<dbReference type="Pfam" id="PF00501">
    <property type="entry name" value="AMP-binding"/>
    <property type="match status" value="1"/>
</dbReference>
<dbReference type="STRING" id="68570.DC74_7948"/>
<evidence type="ECO:0000313" key="3">
    <source>
        <dbReference type="Proteomes" id="UP000288351"/>
    </source>
</evidence>
<evidence type="ECO:0000313" key="2">
    <source>
        <dbReference type="EMBL" id="GCB87606.1"/>
    </source>
</evidence>
<dbReference type="InterPro" id="IPR042099">
    <property type="entry name" value="ANL_N_sf"/>
</dbReference>
<protein>
    <submittedName>
        <fullName evidence="2">Phenazine antibiotic biosynthesis protein</fullName>
    </submittedName>
</protein>
<name>A0A059WKM3_STRNR</name>
<reference evidence="2 3" key="1">
    <citation type="journal article" date="2019" name="Microbiol. Resour. Announc.">
        <title>Draft Genome Sequence of the Most Traditional epsilon-Poly-l-Lysine Producer, Streptomyces albulus NBRC14147.</title>
        <authorList>
            <person name="Yamanaka K."/>
            <person name="Hamano Y."/>
        </authorList>
    </citation>
    <scope>NUCLEOTIDE SEQUENCE [LARGE SCALE GENOMIC DNA]</scope>
    <source>
        <strain evidence="2 3">NBRC 14147</strain>
    </source>
</reference>
<dbReference type="SUPFAM" id="SSF56801">
    <property type="entry name" value="Acetyl-CoA synthetase-like"/>
    <property type="match status" value="1"/>
</dbReference>
<feature type="domain" description="AMP-dependent synthetase/ligase" evidence="1">
    <location>
        <begin position="194"/>
        <end position="316"/>
    </location>
</feature>
<proteinExistence type="predicted"/>
<dbReference type="Proteomes" id="UP000288351">
    <property type="component" value="Unassembled WGS sequence"/>
</dbReference>
<evidence type="ECO:0000259" key="1">
    <source>
        <dbReference type="Pfam" id="PF00501"/>
    </source>
</evidence>